<dbReference type="AlphaFoldDB" id="A0AAV1W1W2"/>
<gene>
    <name evidence="1" type="ORF">LLUT_LOCUS4514</name>
</gene>
<proteinExistence type="predicted"/>
<dbReference type="InterPro" id="IPR011042">
    <property type="entry name" value="6-blade_b-propeller_TolB-like"/>
</dbReference>
<evidence type="ECO:0000313" key="2">
    <source>
        <dbReference type="Proteomes" id="UP001497480"/>
    </source>
</evidence>
<dbReference type="Proteomes" id="UP001497480">
    <property type="component" value="Unassembled WGS sequence"/>
</dbReference>
<dbReference type="EMBL" id="CAXHTB010000003">
    <property type="protein sequence ID" value="CAL0303454.1"/>
    <property type="molecule type" value="Genomic_DNA"/>
</dbReference>
<comment type="caution">
    <text evidence="1">The sequence shown here is derived from an EMBL/GenBank/DDBJ whole genome shotgun (WGS) entry which is preliminary data.</text>
</comment>
<dbReference type="Gene3D" id="2.120.10.30">
    <property type="entry name" value="TolB, C-terminal domain"/>
    <property type="match status" value="1"/>
</dbReference>
<protein>
    <submittedName>
        <fullName evidence="1">Uncharacterized protein</fullName>
    </submittedName>
</protein>
<accession>A0AAV1W1W2</accession>
<name>A0AAV1W1W2_LUPLU</name>
<sequence>MIDKRYSFGSLFKYDPSTNQTTVLLRGLEVASVVAGFQVSTVLLSKNNFRSTANFRQWEACPLSINCSPPKEMGIGQPVKQSTA</sequence>
<evidence type="ECO:0000313" key="1">
    <source>
        <dbReference type="EMBL" id="CAL0303454.1"/>
    </source>
</evidence>
<organism evidence="1 2">
    <name type="scientific">Lupinus luteus</name>
    <name type="common">European yellow lupine</name>
    <dbReference type="NCBI Taxonomy" id="3873"/>
    <lineage>
        <taxon>Eukaryota</taxon>
        <taxon>Viridiplantae</taxon>
        <taxon>Streptophyta</taxon>
        <taxon>Embryophyta</taxon>
        <taxon>Tracheophyta</taxon>
        <taxon>Spermatophyta</taxon>
        <taxon>Magnoliopsida</taxon>
        <taxon>eudicotyledons</taxon>
        <taxon>Gunneridae</taxon>
        <taxon>Pentapetalae</taxon>
        <taxon>rosids</taxon>
        <taxon>fabids</taxon>
        <taxon>Fabales</taxon>
        <taxon>Fabaceae</taxon>
        <taxon>Papilionoideae</taxon>
        <taxon>50 kb inversion clade</taxon>
        <taxon>genistoids sensu lato</taxon>
        <taxon>core genistoids</taxon>
        <taxon>Genisteae</taxon>
        <taxon>Lupinus</taxon>
    </lineage>
</organism>
<reference evidence="1 2" key="1">
    <citation type="submission" date="2024-03" db="EMBL/GenBank/DDBJ databases">
        <authorList>
            <person name="Martinez-Hernandez J."/>
        </authorList>
    </citation>
    <scope>NUCLEOTIDE SEQUENCE [LARGE SCALE GENOMIC DNA]</scope>
</reference>
<keyword evidence="2" id="KW-1185">Reference proteome</keyword>